<evidence type="ECO:0008006" key="2">
    <source>
        <dbReference type="Google" id="ProtNLM"/>
    </source>
</evidence>
<reference evidence="1" key="1">
    <citation type="submission" date="2019-08" db="EMBL/GenBank/DDBJ databases">
        <authorList>
            <person name="Kucharzyk K."/>
            <person name="Murdoch R.W."/>
            <person name="Higgins S."/>
            <person name="Loffler F."/>
        </authorList>
    </citation>
    <scope>NUCLEOTIDE SEQUENCE</scope>
</reference>
<sequence>MSEYFDDMESWAEKQYQELQRENNKAMAPDADFCNMFDAIIDMYVENYNFFRHIMLKDNQYLFFEFYKYMLKNVEDFVAQYEKVLKPKYSLRKVTNFLCIGMWGFVHAGIDEKSPPDKIRAEARELIGEMIRSGLLSNPV</sequence>
<accession>A0A645HSC3</accession>
<organism evidence="1">
    <name type="scientific">bioreactor metagenome</name>
    <dbReference type="NCBI Taxonomy" id="1076179"/>
    <lineage>
        <taxon>unclassified sequences</taxon>
        <taxon>metagenomes</taxon>
        <taxon>ecological metagenomes</taxon>
    </lineage>
</organism>
<dbReference type="AlphaFoldDB" id="A0A645HSC3"/>
<name>A0A645HSC3_9ZZZZ</name>
<comment type="caution">
    <text evidence="1">The sequence shown here is derived from an EMBL/GenBank/DDBJ whole genome shotgun (WGS) entry which is preliminary data.</text>
</comment>
<gene>
    <name evidence="1" type="ORF">SDC9_188661</name>
</gene>
<protein>
    <recommendedName>
        <fullName evidence="2">Transcriptional regulator TetR C-terminal Firmicutes type domain-containing protein</fullName>
    </recommendedName>
</protein>
<dbReference type="EMBL" id="VSSQ01097970">
    <property type="protein sequence ID" value="MPN41119.1"/>
    <property type="molecule type" value="Genomic_DNA"/>
</dbReference>
<evidence type="ECO:0000313" key="1">
    <source>
        <dbReference type="EMBL" id="MPN41119.1"/>
    </source>
</evidence>
<proteinExistence type="predicted"/>